<feature type="domain" description="FtsK" evidence="17">
    <location>
        <begin position="470"/>
        <end position="675"/>
    </location>
</feature>
<keyword evidence="10" id="KW-0238">DNA-binding</keyword>
<evidence type="ECO:0000256" key="14">
    <source>
        <dbReference type="PROSITE-ProRule" id="PRU00289"/>
    </source>
</evidence>
<dbReference type="GO" id="GO:0007059">
    <property type="term" value="P:chromosome segregation"/>
    <property type="evidence" value="ECO:0007669"/>
    <property type="project" value="UniProtKB-KW"/>
</dbReference>
<dbReference type="GO" id="GO:0003677">
    <property type="term" value="F:DNA binding"/>
    <property type="evidence" value="ECO:0007669"/>
    <property type="project" value="UniProtKB-KW"/>
</dbReference>
<dbReference type="GO" id="GO:0005524">
    <property type="term" value="F:ATP binding"/>
    <property type="evidence" value="ECO:0007669"/>
    <property type="project" value="UniProtKB-UniRule"/>
</dbReference>
<keyword evidence="12" id="KW-0131">Cell cycle</keyword>
<feature type="region of interest" description="Disordered" evidence="15">
    <location>
        <begin position="223"/>
        <end position="266"/>
    </location>
</feature>
<dbReference type="InterPro" id="IPR036388">
    <property type="entry name" value="WH-like_DNA-bd_sf"/>
</dbReference>
<dbReference type="PROSITE" id="PS50901">
    <property type="entry name" value="FTSK"/>
    <property type="match status" value="1"/>
</dbReference>
<dbReference type="PANTHER" id="PTHR22683:SF41">
    <property type="entry name" value="DNA TRANSLOCASE FTSK"/>
    <property type="match status" value="1"/>
</dbReference>
<dbReference type="Gene3D" id="3.30.980.40">
    <property type="match status" value="1"/>
</dbReference>
<feature type="transmembrane region" description="Helical" evidence="16">
    <location>
        <begin position="93"/>
        <end position="113"/>
    </location>
</feature>
<feature type="transmembrane region" description="Helical" evidence="16">
    <location>
        <begin position="164"/>
        <end position="190"/>
    </location>
</feature>
<accession>D0MJN2</accession>
<evidence type="ECO:0000256" key="7">
    <source>
        <dbReference type="ARBA" id="ARBA00022829"/>
    </source>
</evidence>
<dbReference type="PANTHER" id="PTHR22683">
    <property type="entry name" value="SPORULATION PROTEIN RELATED"/>
    <property type="match status" value="1"/>
</dbReference>
<name>D0MJN2_RHOM4</name>
<dbReference type="Gene3D" id="3.40.50.300">
    <property type="entry name" value="P-loop containing nucleotide triphosphate hydrolases"/>
    <property type="match status" value="1"/>
</dbReference>
<keyword evidence="7" id="KW-0159">Chromosome partition</keyword>
<dbReference type="EMBL" id="CP001807">
    <property type="protein sequence ID" value="ACY48690.1"/>
    <property type="molecule type" value="Genomic_DNA"/>
</dbReference>
<dbReference type="SMART" id="SM00382">
    <property type="entry name" value="AAA"/>
    <property type="match status" value="1"/>
</dbReference>
<evidence type="ECO:0000256" key="13">
    <source>
        <dbReference type="ARBA" id="ARBA00025923"/>
    </source>
</evidence>
<dbReference type="Gene3D" id="1.10.10.10">
    <property type="entry name" value="Winged helix-like DNA-binding domain superfamily/Winged helix DNA-binding domain"/>
    <property type="match status" value="1"/>
</dbReference>
<evidence type="ECO:0000256" key="3">
    <source>
        <dbReference type="ARBA" id="ARBA00022475"/>
    </source>
</evidence>
<dbReference type="InterPro" id="IPR003593">
    <property type="entry name" value="AAA+_ATPase"/>
</dbReference>
<feature type="transmembrane region" description="Helical" evidence="16">
    <location>
        <begin position="31"/>
        <end position="50"/>
    </location>
</feature>
<evidence type="ECO:0000256" key="10">
    <source>
        <dbReference type="ARBA" id="ARBA00023125"/>
    </source>
</evidence>
<protein>
    <submittedName>
        <fullName evidence="18">Cell divisionFtsK/SpoIIIE</fullName>
    </submittedName>
</protein>
<keyword evidence="3" id="KW-1003">Cell membrane</keyword>
<dbReference type="AlphaFoldDB" id="D0MJN2"/>
<evidence type="ECO:0000256" key="9">
    <source>
        <dbReference type="ARBA" id="ARBA00022989"/>
    </source>
</evidence>
<dbReference type="RefSeq" id="WP_012844301.1">
    <property type="nucleotide sequence ID" value="NC_013501.1"/>
</dbReference>
<keyword evidence="19" id="KW-1185">Reference proteome</keyword>
<comment type="subunit">
    <text evidence="13">Homohexamer. Forms a ring that surrounds DNA.</text>
</comment>
<feature type="region of interest" description="Disordered" evidence="15">
    <location>
        <begin position="283"/>
        <end position="305"/>
    </location>
</feature>
<dbReference type="GO" id="GO:0005886">
    <property type="term" value="C:plasma membrane"/>
    <property type="evidence" value="ECO:0007669"/>
    <property type="project" value="UniProtKB-SubCell"/>
</dbReference>
<evidence type="ECO:0000313" key="19">
    <source>
        <dbReference type="Proteomes" id="UP000002221"/>
    </source>
</evidence>
<dbReference type="SMART" id="SM00843">
    <property type="entry name" value="Ftsk_gamma"/>
    <property type="match status" value="1"/>
</dbReference>
<dbReference type="InterPro" id="IPR027417">
    <property type="entry name" value="P-loop_NTPase"/>
</dbReference>
<dbReference type="InterPro" id="IPR050206">
    <property type="entry name" value="FtsK/SpoIIIE/SftA"/>
</dbReference>
<evidence type="ECO:0000256" key="12">
    <source>
        <dbReference type="ARBA" id="ARBA00023306"/>
    </source>
</evidence>
<dbReference type="InterPro" id="IPR025199">
    <property type="entry name" value="FtsK_4TM"/>
</dbReference>
<evidence type="ECO:0000256" key="8">
    <source>
        <dbReference type="ARBA" id="ARBA00022840"/>
    </source>
</evidence>
<evidence type="ECO:0000256" key="2">
    <source>
        <dbReference type="ARBA" id="ARBA00006474"/>
    </source>
</evidence>
<feature type="binding site" evidence="14">
    <location>
        <begin position="488"/>
        <end position="495"/>
    </location>
    <ligand>
        <name>ATP</name>
        <dbReference type="ChEBI" id="CHEBI:30616"/>
    </ligand>
</feature>
<proteinExistence type="inferred from homology"/>
<feature type="compositionally biased region" description="Pro residues" evidence="15">
    <location>
        <begin position="286"/>
        <end position="296"/>
    </location>
</feature>
<keyword evidence="6 14" id="KW-0547">Nucleotide-binding</keyword>
<sequence length="827" mass="90599">MADTTSRRRRKARKPAKEAAPAISPTRRREILGLTLMVLGVLLTLALVTYHPSDNGLARHFSLGAALDPGNNRAENALGLVGASLAYVLVARLFGYASVLLTGLLVAWGYVIFRGRRPRALPLFSGLILLLVPLLAASFGWIGVVFEADLHAWSGDLGLGLAGWMTRVFGTVGALGLLLLGLASMTLLLVDHDLQRSLDRLEHLLAAASDGLRRRWQSWRQHRAERRRQRREARRHRREERPEPASPASPPPPPEPRPAPEPAISATEGDAIPRHELLRELAQRETPPPEPAPPEPKPAEPRQPELIVRQGVEEERADRIDRPAELPATTALPPYSPPPIDLLDAPEAHERRIDYEELEANKRILLDKLATYNIEITSINAIVGPTVTLYELTPAPGVKISKITSLEDDLAMALAAPGIRMIAPIPGKSAIGVEIPNRHRELVRIRDVIGTARFRDAQMELPIALGKTIEGEVYLQDLTRLPHLLIAGATGSGKSVGLNALITGLLYACHPANLKFVMIDPKKIELQQYAAVADHFLAMPEGAEEPIITDFTQALSVLKSCEKEMELRYDLLSKAGVRSIKDYNRRLKEGALSPDEGHRHLPYIVVIIDELADLMMTAGKDIEGPIARLAQMARAVGIHLVLATQRPSVDVITGLIKANFPARIAYQVATKVDSRTILDQNGAEGLVGNGDLLFMMGSQLVRLQGPFVSIDEVERVTRFIAEQPGPGPYWLPSIEDERNGETTGGGSSDGYDELFEEAARIIVRSQQGSVSLLQRKLSIGYTRAARIVDQLEEAGIVGPFEGSKARRVLVQSEAELDELLRSLRASS</sequence>
<dbReference type="InterPro" id="IPR041027">
    <property type="entry name" value="FtsK_alpha"/>
</dbReference>
<dbReference type="GO" id="GO:0051301">
    <property type="term" value="P:cell division"/>
    <property type="evidence" value="ECO:0007669"/>
    <property type="project" value="UniProtKB-KW"/>
</dbReference>
<evidence type="ECO:0000313" key="18">
    <source>
        <dbReference type="EMBL" id="ACY48690.1"/>
    </source>
</evidence>
<dbReference type="Pfam" id="PF01580">
    <property type="entry name" value="FtsK_SpoIIIE"/>
    <property type="match status" value="1"/>
</dbReference>
<dbReference type="InterPro" id="IPR036390">
    <property type="entry name" value="WH_DNA-bd_sf"/>
</dbReference>
<dbReference type="SUPFAM" id="SSF46785">
    <property type="entry name" value="Winged helix' DNA-binding domain"/>
    <property type="match status" value="1"/>
</dbReference>
<comment type="subcellular location">
    <subcellularLocation>
        <location evidence="1">Cell membrane</location>
        <topology evidence="1">Multi-pass membrane protein</topology>
    </subcellularLocation>
</comment>
<feature type="compositionally biased region" description="Pro residues" evidence="15">
    <location>
        <begin position="244"/>
        <end position="261"/>
    </location>
</feature>
<evidence type="ECO:0000256" key="15">
    <source>
        <dbReference type="SAM" id="MobiDB-lite"/>
    </source>
</evidence>
<dbReference type="KEGG" id="rmr:Rmar_1806"/>
<dbReference type="STRING" id="518766.Rmar_1806"/>
<dbReference type="InterPro" id="IPR018541">
    <property type="entry name" value="Ftsk_gamma"/>
</dbReference>
<keyword evidence="11 16" id="KW-0472">Membrane</keyword>
<organism evidence="18 19">
    <name type="scientific">Rhodothermus marinus (strain ATCC 43812 / DSM 4252 / R-10)</name>
    <name type="common">Rhodothermus obamensis</name>
    <dbReference type="NCBI Taxonomy" id="518766"/>
    <lineage>
        <taxon>Bacteria</taxon>
        <taxon>Pseudomonadati</taxon>
        <taxon>Rhodothermota</taxon>
        <taxon>Rhodothermia</taxon>
        <taxon>Rhodothermales</taxon>
        <taxon>Rhodothermaceae</taxon>
        <taxon>Rhodothermus</taxon>
    </lineage>
</organism>
<evidence type="ECO:0000256" key="6">
    <source>
        <dbReference type="ARBA" id="ARBA00022741"/>
    </source>
</evidence>
<dbReference type="OrthoDB" id="9807790at2"/>
<reference evidence="18 19" key="1">
    <citation type="journal article" date="2009" name="Stand. Genomic Sci.">
        <title>Complete genome sequence of Rhodothermus marinus type strain (R-10).</title>
        <authorList>
            <person name="Nolan M."/>
            <person name="Tindall B.J."/>
            <person name="Pomrenke H."/>
            <person name="Lapidus A."/>
            <person name="Copeland A."/>
            <person name="Glavina Del Rio T."/>
            <person name="Lucas S."/>
            <person name="Chen F."/>
            <person name="Tice H."/>
            <person name="Cheng J.F."/>
            <person name="Saunders E."/>
            <person name="Han C."/>
            <person name="Bruce D."/>
            <person name="Goodwin L."/>
            <person name="Chain P."/>
            <person name="Pitluck S."/>
            <person name="Ovchinikova G."/>
            <person name="Pati A."/>
            <person name="Ivanova N."/>
            <person name="Mavromatis K."/>
            <person name="Chen A."/>
            <person name="Palaniappan K."/>
            <person name="Land M."/>
            <person name="Hauser L."/>
            <person name="Chang Y.J."/>
            <person name="Jeffries C.D."/>
            <person name="Brettin T."/>
            <person name="Goker M."/>
            <person name="Bristow J."/>
            <person name="Eisen J.A."/>
            <person name="Markowitz V."/>
            <person name="Hugenholtz P."/>
            <person name="Kyrpides N.C."/>
            <person name="Klenk H.P."/>
            <person name="Detter J.C."/>
        </authorList>
    </citation>
    <scope>NUCLEOTIDE SEQUENCE [LARGE SCALE GENOMIC DNA]</scope>
    <source>
        <strain evidence="19">ATCC 43812 / DSM 4252 / R-10</strain>
    </source>
</reference>
<dbReference type="Pfam" id="PF09397">
    <property type="entry name" value="FtsK_gamma"/>
    <property type="match status" value="1"/>
</dbReference>
<evidence type="ECO:0000256" key="4">
    <source>
        <dbReference type="ARBA" id="ARBA00022618"/>
    </source>
</evidence>
<keyword evidence="8 14" id="KW-0067">ATP-binding</keyword>
<feature type="region of interest" description="Disordered" evidence="15">
    <location>
        <begin position="1"/>
        <end position="23"/>
    </location>
</feature>
<evidence type="ECO:0000256" key="5">
    <source>
        <dbReference type="ARBA" id="ARBA00022692"/>
    </source>
</evidence>
<evidence type="ECO:0000256" key="11">
    <source>
        <dbReference type="ARBA" id="ARBA00023136"/>
    </source>
</evidence>
<comment type="similarity">
    <text evidence="2">Belongs to the FtsK/SpoIIIE/SftA family.</text>
</comment>
<keyword evidence="9 16" id="KW-1133">Transmembrane helix</keyword>
<dbReference type="Pfam" id="PF13491">
    <property type="entry name" value="FtsK_4TM"/>
    <property type="match status" value="1"/>
</dbReference>
<feature type="compositionally biased region" description="Basic residues" evidence="15">
    <location>
        <begin position="223"/>
        <end position="238"/>
    </location>
</feature>
<dbReference type="Proteomes" id="UP000002221">
    <property type="component" value="Chromosome"/>
</dbReference>
<keyword evidence="5 16" id="KW-0812">Transmembrane</keyword>
<evidence type="ECO:0000256" key="1">
    <source>
        <dbReference type="ARBA" id="ARBA00004651"/>
    </source>
</evidence>
<dbReference type="InterPro" id="IPR002543">
    <property type="entry name" value="FtsK_dom"/>
</dbReference>
<evidence type="ECO:0000259" key="17">
    <source>
        <dbReference type="PROSITE" id="PS50901"/>
    </source>
</evidence>
<dbReference type="SUPFAM" id="SSF52540">
    <property type="entry name" value="P-loop containing nucleoside triphosphate hydrolases"/>
    <property type="match status" value="1"/>
</dbReference>
<keyword evidence="4 18" id="KW-0132">Cell division</keyword>
<gene>
    <name evidence="18" type="ordered locus">Rmar_1806</name>
</gene>
<dbReference type="Pfam" id="PF17854">
    <property type="entry name" value="FtsK_alpha"/>
    <property type="match status" value="1"/>
</dbReference>
<evidence type="ECO:0000256" key="16">
    <source>
        <dbReference type="SAM" id="Phobius"/>
    </source>
</evidence>
<dbReference type="HOGENOM" id="CLU_001981_9_7_10"/>
<feature type="transmembrane region" description="Helical" evidence="16">
    <location>
        <begin position="120"/>
        <end position="144"/>
    </location>
</feature>
<dbReference type="eggNOG" id="COG1674">
    <property type="taxonomic scope" value="Bacteria"/>
</dbReference>